<keyword evidence="5" id="KW-1185">Reference proteome</keyword>
<reference evidence="4 5" key="1">
    <citation type="journal article" date="2021" name="Environ. Microbiol.">
        <title>New insights into the diversity and evolution of the archaeal mobilome from three complete genomes of Saccharolobus shibatae.</title>
        <authorList>
            <person name="Medvedeva S."/>
            <person name="Brandt D."/>
            <person name="Cvirkaite-Krupovic V."/>
            <person name="Liu Y."/>
            <person name="Severinov K."/>
            <person name="Ishino S."/>
            <person name="Ishino Y."/>
            <person name="Prangishvili D."/>
            <person name="Kalinowski J."/>
            <person name="Krupovic M."/>
        </authorList>
    </citation>
    <scope>NUCLEOTIDE SEQUENCE [LARGE SCALE GENOMIC DNA]</scope>
    <source>
        <strain evidence="4 5">S38A</strain>
    </source>
</reference>
<evidence type="ECO:0000313" key="4">
    <source>
        <dbReference type="EMBL" id="QXJ36563.1"/>
    </source>
</evidence>
<organism evidence="4 5">
    <name type="scientific">Saccharolobus shibatae</name>
    <dbReference type="NCBI Taxonomy" id="2286"/>
    <lineage>
        <taxon>Archaea</taxon>
        <taxon>Thermoproteota</taxon>
        <taxon>Thermoprotei</taxon>
        <taxon>Sulfolobales</taxon>
        <taxon>Sulfolobaceae</taxon>
        <taxon>Saccharolobus</taxon>
    </lineage>
</organism>
<evidence type="ECO:0000259" key="3">
    <source>
        <dbReference type="PROSITE" id="PS51134"/>
    </source>
</evidence>
<keyword evidence="1" id="KW-0862">Zinc</keyword>
<sequence length="170" mass="20052">MECPVCGSNEIVWDNKNGEVVCSNCGIIIDNIYYSGQNESESTDTIIISNTFYKDEILIKELRIKNFLKKNRIKNKKTDQYEIILRSMLVDAQYKKIYKVLYDEGILSGLKAKSKLGLLIYFRFALNDRYLHQLKEFNIKNENLRKILKRIGRKRLTLIFDKLNEESDRI</sequence>
<dbReference type="RefSeq" id="WP_218258912.1">
    <property type="nucleotide sequence ID" value="NZ_CP077713.1"/>
</dbReference>
<dbReference type="InterPro" id="IPR013137">
    <property type="entry name" value="Znf_TFIIB"/>
</dbReference>
<name>A0A8F5C483_9CREN</name>
<dbReference type="Pfam" id="PF08271">
    <property type="entry name" value="Zn_Ribbon_TF"/>
    <property type="match status" value="1"/>
</dbReference>
<accession>A0A8F5C483</accession>
<dbReference type="PROSITE" id="PS51134">
    <property type="entry name" value="ZF_TFIIB"/>
    <property type="match status" value="1"/>
</dbReference>
<dbReference type="AlphaFoldDB" id="A0A8F5C483"/>
<keyword evidence="1" id="KW-0479">Metal-binding</keyword>
<protein>
    <submittedName>
        <fullName evidence="4">TFIIB-type zinc finger protein</fullName>
    </submittedName>
</protein>
<dbReference type="GeneID" id="65564665"/>
<feature type="domain" description="TFIIB-type" evidence="3">
    <location>
        <begin position="1"/>
        <end position="30"/>
    </location>
</feature>
<dbReference type="Proteomes" id="UP000694036">
    <property type="component" value="Chromosome"/>
</dbReference>
<evidence type="ECO:0000256" key="2">
    <source>
        <dbReference type="SAM" id="Coils"/>
    </source>
</evidence>
<feature type="coiled-coil region" evidence="2">
    <location>
        <begin position="127"/>
        <end position="154"/>
    </location>
</feature>
<dbReference type="GO" id="GO:0008270">
    <property type="term" value="F:zinc ion binding"/>
    <property type="evidence" value="ECO:0007669"/>
    <property type="project" value="UniProtKB-KW"/>
</dbReference>
<keyword evidence="2" id="KW-0175">Coiled coil</keyword>
<evidence type="ECO:0000256" key="1">
    <source>
        <dbReference type="PROSITE-ProRule" id="PRU00469"/>
    </source>
</evidence>
<dbReference type="Gene3D" id="2.20.25.10">
    <property type="match status" value="1"/>
</dbReference>
<proteinExistence type="predicted"/>
<gene>
    <name evidence="4" type="ORF">J5U22_03139</name>
</gene>
<keyword evidence="1" id="KW-0863">Zinc-finger</keyword>
<dbReference type="EMBL" id="CP077713">
    <property type="protein sequence ID" value="QXJ36563.1"/>
    <property type="molecule type" value="Genomic_DNA"/>
</dbReference>
<dbReference type="SUPFAM" id="SSF57783">
    <property type="entry name" value="Zinc beta-ribbon"/>
    <property type="match status" value="1"/>
</dbReference>
<evidence type="ECO:0000313" key="5">
    <source>
        <dbReference type="Proteomes" id="UP000694036"/>
    </source>
</evidence>